<feature type="signal peptide" evidence="6">
    <location>
        <begin position="1"/>
        <end position="20"/>
    </location>
</feature>
<dbReference type="RefSeq" id="WP_101681228.1">
    <property type="nucleotide sequence ID" value="NZ_PJRP01000003.1"/>
</dbReference>
<organism evidence="8 9">
    <name type="scientific">Cupriavidus pauculus</name>
    <dbReference type="NCBI Taxonomy" id="82633"/>
    <lineage>
        <taxon>Bacteria</taxon>
        <taxon>Pseudomonadati</taxon>
        <taxon>Pseudomonadota</taxon>
        <taxon>Betaproteobacteria</taxon>
        <taxon>Burkholderiales</taxon>
        <taxon>Burkholderiaceae</taxon>
        <taxon>Cupriavidus</taxon>
    </lineage>
</organism>
<reference evidence="8 9" key="1">
    <citation type="submission" date="2017-12" db="EMBL/GenBank/DDBJ databases">
        <title>Genome sequence of the active heterotrophic nitrifier-denitrifier, Cupriavidus pauculus UM1.</title>
        <authorList>
            <person name="Putonti C."/>
            <person name="Castignetti D."/>
        </authorList>
    </citation>
    <scope>NUCLEOTIDE SEQUENCE [LARGE SCALE GENOMIC DNA]</scope>
    <source>
        <strain evidence="8 9">UM1</strain>
    </source>
</reference>
<evidence type="ECO:0000256" key="3">
    <source>
        <dbReference type="ARBA" id="ARBA00022827"/>
    </source>
</evidence>
<dbReference type="AlphaFoldDB" id="A0A2N5CEK3"/>
<evidence type="ECO:0000256" key="4">
    <source>
        <dbReference type="ARBA" id="ARBA00023002"/>
    </source>
</evidence>
<dbReference type="EMBL" id="PJRP01000003">
    <property type="protein sequence ID" value="PLQ00663.1"/>
    <property type="molecule type" value="Genomic_DNA"/>
</dbReference>
<comment type="caution">
    <text evidence="8">The sequence shown here is derived from an EMBL/GenBank/DDBJ whole genome shotgun (WGS) entry which is preliminary data.</text>
</comment>
<dbReference type="PRINTS" id="PR00411">
    <property type="entry name" value="PNDRDTASEI"/>
</dbReference>
<keyword evidence="5" id="KW-0520">NAD</keyword>
<dbReference type="OrthoDB" id="9781621at2"/>
<comment type="similarity">
    <text evidence="1">Belongs to the NADH dehydrogenase family.</text>
</comment>
<proteinExistence type="inferred from homology"/>
<evidence type="ECO:0000259" key="7">
    <source>
        <dbReference type="Pfam" id="PF07992"/>
    </source>
</evidence>
<keyword evidence="2" id="KW-0285">Flavoprotein</keyword>
<evidence type="ECO:0000313" key="9">
    <source>
        <dbReference type="Proteomes" id="UP000234341"/>
    </source>
</evidence>
<feature type="domain" description="FAD/NAD(P)-binding" evidence="7">
    <location>
        <begin position="4"/>
        <end position="318"/>
    </location>
</feature>
<evidence type="ECO:0000313" key="8">
    <source>
        <dbReference type="EMBL" id="PLQ00663.1"/>
    </source>
</evidence>
<keyword evidence="6" id="KW-0732">Signal</keyword>
<dbReference type="InterPro" id="IPR023753">
    <property type="entry name" value="FAD/NAD-binding_dom"/>
</dbReference>
<feature type="chain" id="PRO_5014924274" evidence="6">
    <location>
        <begin position="21"/>
        <end position="406"/>
    </location>
</feature>
<evidence type="ECO:0000256" key="1">
    <source>
        <dbReference type="ARBA" id="ARBA00005272"/>
    </source>
</evidence>
<dbReference type="PRINTS" id="PR00368">
    <property type="entry name" value="FADPNR"/>
</dbReference>
<protein>
    <submittedName>
        <fullName evidence="8">FAD-dependent oxidoreductase</fullName>
    </submittedName>
</protein>
<gene>
    <name evidence="8" type="ORF">CYJ10_09360</name>
</gene>
<sequence length="406" mass="42969">MSKRILVIGAGFAGMWSALAAARLLDQVGRTDVEIALVAPAPELHVRPRLYEQNPNGMKAPLQEIFKAVGVRFVQGVVERIDVEGRQVHVQGVGADANVASRQTLDYDRLVLAAGSRLFRPQIPGLDAHAFNVDQIADAAQLEAHIAALAQRPASAARNTVVVAGGGFTGIETAAEMPARLREVFGDSADVRVIVVERNSDIGPDLGAGPRPVITQALRELGVTWKLGSGVAAVDAEGVTLESGERIDAATVVWTAGARASALTAQIPAERDSFGRLHVDSHLRVKGVDTVYATGDVAYAAVDDAGNFAMMSCQHAMNLGRSAGHNVAADLLGQAQIPYSQPKYVTCLDLGPWGAVYTEGWDRQVKLVGAEAKALKTKINTEWIYPPSANRAEALASADPLRIVVA</sequence>
<dbReference type="SUPFAM" id="SSF51905">
    <property type="entry name" value="FAD/NAD(P)-binding domain"/>
    <property type="match status" value="1"/>
</dbReference>
<evidence type="ECO:0000256" key="2">
    <source>
        <dbReference type="ARBA" id="ARBA00022630"/>
    </source>
</evidence>
<keyword evidence="4" id="KW-0560">Oxidoreductase</keyword>
<name>A0A2N5CEK3_9BURK</name>
<dbReference type="InterPro" id="IPR036188">
    <property type="entry name" value="FAD/NAD-bd_sf"/>
</dbReference>
<evidence type="ECO:0000256" key="5">
    <source>
        <dbReference type="ARBA" id="ARBA00023027"/>
    </source>
</evidence>
<keyword evidence="3" id="KW-0274">FAD</keyword>
<dbReference type="PANTHER" id="PTHR43706:SF45">
    <property type="entry name" value="NADH DEHYDROGENASE-LIKE PROTEIN RV1812C"/>
    <property type="match status" value="1"/>
</dbReference>
<dbReference type="InterPro" id="IPR045024">
    <property type="entry name" value="NDH-2"/>
</dbReference>
<dbReference type="Proteomes" id="UP000234341">
    <property type="component" value="Unassembled WGS sequence"/>
</dbReference>
<dbReference type="PANTHER" id="PTHR43706">
    <property type="entry name" value="NADH DEHYDROGENASE"/>
    <property type="match status" value="1"/>
</dbReference>
<dbReference type="Gene3D" id="3.50.50.100">
    <property type="match status" value="1"/>
</dbReference>
<dbReference type="Pfam" id="PF07992">
    <property type="entry name" value="Pyr_redox_2"/>
    <property type="match status" value="1"/>
</dbReference>
<dbReference type="GO" id="GO:0003954">
    <property type="term" value="F:NADH dehydrogenase activity"/>
    <property type="evidence" value="ECO:0007669"/>
    <property type="project" value="InterPro"/>
</dbReference>
<evidence type="ECO:0000256" key="6">
    <source>
        <dbReference type="SAM" id="SignalP"/>
    </source>
</evidence>
<accession>A0A2N5CEK3</accession>